<dbReference type="InterPro" id="IPR050425">
    <property type="entry name" value="NAD(P)_dehydrat-like"/>
</dbReference>
<name>A0ABP7YRT3_9SPHI</name>
<keyword evidence="5" id="KW-1185">Reference proteome</keyword>
<dbReference type="PANTHER" id="PTHR10366">
    <property type="entry name" value="NAD DEPENDENT EPIMERASE/DEHYDRATASE"/>
    <property type="match status" value="1"/>
</dbReference>
<reference evidence="5" key="1">
    <citation type="journal article" date="2019" name="Int. J. Syst. Evol. Microbiol.">
        <title>The Global Catalogue of Microorganisms (GCM) 10K type strain sequencing project: providing services to taxonomists for standard genome sequencing and annotation.</title>
        <authorList>
            <consortium name="The Broad Institute Genomics Platform"/>
            <consortium name="The Broad Institute Genome Sequencing Center for Infectious Disease"/>
            <person name="Wu L."/>
            <person name="Ma J."/>
        </authorList>
    </citation>
    <scope>NUCLEOTIDE SEQUENCE [LARGE SCALE GENOMIC DNA]</scope>
    <source>
        <strain evidence="5">JCM 16704</strain>
    </source>
</reference>
<dbReference type="Proteomes" id="UP001500101">
    <property type="component" value="Unassembled WGS sequence"/>
</dbReference>
<comment type="caution">
    <text evidence="4">The sequence shown here is derived from an EMBL/GenBank/DDBJ whole genome shotgun (WGS) entry which is preliminary data.</text>
</comment>
<proteinExistence type="inferred from homology"/>
<protein>
    <submittedName>
        <fullName evidence="4">Aldehyde reductase</fullName>
    </submittedName>
</protein>
<dbReference type="InterPro" id="IPR001509">
    <property type="entry name" value="Epimerase_deHydtase"/>
</dbReference>
<comment type="similarity">
    <text evidence="2">Belongs to the NAD(P)-dependent epimerase/dehydratase family. Dihydroflavonol-4-reductase subfamily.</text>
</comment>
<accession>A0ABP7YRT3</accession>
<dbReference type="Pfam" id="PF01370">
    <property type="entry name" value="Epimerase"/>
    <property type="match status" value="1"/>
</dbReference>
<keyword evidence="1" id="KW-0560">Oxidoreductase</keyword>
<evidence type="ECO:0000259" key="3">
    <source>
        <dbReference type="Pfam" id="PF01370"/>
    </source>
</evidence>
<evidence type="ECO:0000256" key="1">
    <source>
        <dbReference type="ARBA" id="ARBA00023002"/>
    </source>
</evidence>
<organism evidence="4 5">
    <name type="scientific">Sphingobacterium kyonggiense</name>
    <dbReference type="NCBI Taxonomy" id="714075"/>
    <lineage>
        <taxon>Bacteria</taxon>
        <taxon>Pseudomonadati</taxon>
        <taxon>Bacteroidota</taxon>
        <taxon>Sphingobacteriia</taxon>
        <taxon>Sphingobacteriales</taxon>
        <taxon>Sphingobacteriaceae</taxon>
        <taxon>Sphingobacterium</taxon>
    </lineage>
</organism>
<dbReference type="SUPFAM" id="SSF51735">
    <property type="entry name" value="NAD(P)-binding Rossmann-fold domains"/>
    <property type="match status" value="1"/>
</dbReference>
<sequence>MNNKEVLLTGVSGFLGSHTAIELLNRGYKVTGTLRDLKRADSLRSIISKHTDNIDNLSFFQAELLDKEVWKEASMNKDYVIHAASPFPRELPKDENDLIIPAKEGTLNVLNAAKANNVKRVILVSSISTVVYGKTKAEMDQVFTEENWTDITNKTDTKPYIRSKTIAEKAAWDFMEREGAGMEMVSILPGAMLGPVLEEDFGTSANIVIKILDGKMPAMPKIAFEIVDVRSVAQLLVDVIEKKHAAGNRFMASSGHMTMKQLANVLKLNYPDKKIKNYEMPNFLSRFIALFEPSLKPILLDLGITRKIDASKAKRVLGWKPITKEDAILDCAKSILNIGIIN</sequence>
<dbReference type="CDD" id="cd05227">
    <property type="entry name" value="AR_SDR_e"/>
    <property type="match status" value="1"/>
</dbReference>
<evidence type="ECO:0000313" key="5">
    <source>
        <dbReference type="Proteomes" id="UP001500101"/>
    </source>
</evidence>
<gene>
    <name evidence="4" type="ORF">GCM10022216_19380</name>
</gene>
<dbReference type="Gene3D" id="3.40.50.720">
    <property type="entry name" value="NAD(P)-binding Rossmann-like Domain"/>
    <property type="match status" value="1"/>
</dbReference>
<dbReference type="InterPro" id="IPR036291">
    <property type="entry name" value="NAD(P)-bd_dom_sf"/>
</dbReference>
<dbReference type="RefSeq" id="WP_344674497.1">
    <property type="nucleotide sequence ID" value="NZ_BAAAZI010000007.1"/>
</dbReference>
<evidence type="ECO:0000256" key="2">
    <source>
        <dbReference type="ARBA" id="ARBA00023445"/>
    </source>
</evidence>
<dbReference type="EMBL" id="BAAAZI010000007">
    <property type="protein sequence ID" value="GAA4140376.1"/>
    <property type="molecule type" value="Genomic_DNA"/>
</dbReference>
<feature type="domain" description="NAD-dependent epimerase/dehydratase" evidence="3">
    <location>
        <begin position="6"/>
        <end position="242"/>
    </location>
</feature>
<dbReference type="PANTHER" id="PTHR10366:SF564">
    <property type="entry name" value="STEROL-4-ALPHA-CARBOXYLATE 3-DEHYDROGENASE, DECARBOXYLATING"/>
    <property type="match status" value="1"/>
</dbReference>
<evidence type="ECO:0000313" key="4">
    <source>
        <dbReference type="EMBL" id="GAA4140376.1"/>
    </source>
</evidence>